<keyword evidence="2" id="KW-1185">Reference proteome</keyword>
<sequence>MATLATANTRLNFSVLLKPFAAVGKFLVTLAEQDARMKALRALMAMTDEELAERGLKREDIVQHVFADKYYI</sequence>
<accession>A0A843YLZ4</accession>
<evidence type="ECO:0000313" key="2">
    <source>
        <dbReference type="Proteomes" id="UP000444174"/>
    </source>
</evidence>
<comment type="caution">
    <text evidence="1">The sequence shown here is derived from an EMBL/GenBank/DDBJ whole genome shotgun (WGS) entry which is preliminary data.</text>
</comment>
<dbReference type="RefSeq" id="WP_153217187.1">
    <property type="nucleotide sequence ID" value="NZ_WIBF01000013.1"/>
</dbReference>
<protein>
    <submittedName>
        <fullName evidence="1">DUF1127 domain-containing protein</fullName>
    </submittedName>
</protein>
<evidence type="ECO:0000313" key="1">
    <source>
        <dbReference type="EMBL" id="MQQ10209.1"/>
    </source>
</evidence>
<proteinExistence type="predicted"/>
<dbReference type="EMBL" id="WIBF01000013">
    <property type="protein sequence ID" value="MQQ10209.1"/>
    <property type="molecule type" value="Genomic_DNA"/>
</dbReference>
<reference evidence="1 2" key="1">
    <citation type="submission" date="2019-10" db="EMBL/GenBank/DDBJ databases">
        <title>Epibacterium sp. nov., isolated from seawater.</title>
        <authorList>
            <person name="Zhang X."/>
            <person name="Li N."/>
        </authorList>
    </citation>
    <scope>NUCLEOTIDE SEQUENCE [LARGE SCALE GENOMIC DNA]</scope>
    <source>
        <strain evidence="1 2">SM1979</strain>
    </source>
</reference>
<name>A0A843YLZ4_9RHOB</name>
<gene>
    <name evidence="1" type="ORF">GFB49_17205</name>
</gene>
<dbReference type="Proteomes" id="UP000444174">
    <property type="component" value="Unassembled WGS sequence"/>
</dbReference>
<dbReference type="AlphaFoldDB" id="A0A843YLZ4"/>
<organism evidence="1 2">
    <name type="scientific">Tritonibacter litoralis</name>
    <dbReference type="NCBI Taxonomy" id="2662264"/>
    <lineage>
        <taxon>Bacteria</taxon>
        <taxon>Pseudomonadati</taxon>
        <taxon>Pseudomonadota</taxon>
        <taxon>Alphaproteobacteria</taxon>
        <taxon>Rhodobacterales</taxon>
        <taxon>Paracoccaceae</taxon>
        <taxon>Tritonibacter</taxon>
    </lineage>
</organism>